<dbReference type="Gene3D" id="3.40.50.300">
    <property type="entry name" value="P-loop containing nucleotide triphosphate hydrolases"/>
    <property type="match status" value="1"/>
</dbReference>
<dbReference type="Pfam" id="PF13671">
    <property type="entry name" value="AAA_33"/>
    <property type="match status" value="1"/>
</dbReference>
<gene>
    <name evidence="1" type="ORF">BC351_19445</name>
</gene>
<keyword evidence="2" id="KW-1185">Reference proteome</keyword>
<comment type="caution">
    <text evidence="1">The sequence shown here is derived from an EMBL/GenBank/DDBJ whole genome shotgun (WGS) entry which is preliminary data.</text>
</comment>
<evidence type="ECO:0000313" key="1">
    <source>
        <dbReference type="EMBL" id="OPH59658.1"/>
    </source>
</evidence>
<dbReference type="AlphaFoldDB" id="A0A1V4HNT6"/>
<sequence length="195" mass="21888">MRKLIFFLGPAGAGKTTLAKAWARHHGGAFLDMDTLLRPAAETIMPLAGQDPDDRDSPIYKTYCRDLGYRITMDAALENLDLGLDAVVIGPFTRELSDPLWLGNELSRIGATVSDVTVRAIFVYLPNETSYQERIRARGSVLDLWKLEHWQQFSPSLLPKEIQWNIAPSSILYLDNSGPPSSDKLKKLEQFILEN</sequence>
<evidence type="ECO:0000313" key="2">
    <source>
        <dbReference type="Proteomes" id="UP000190626"/>
    </source>
</evidence>
<proteinExistence type="predicted"/>
<protein>
    <recommendedName>
        <fullName evidence="3">ATPase</fullName>
    </recommendedName>
</protein>
<dbReference type="Proteomes" id="UP000190626">
    <property type="component" value="Unassembled WGS sequence"/>
</dbReference>
<dbReference type="RefSeq" id="WP_079410330.1">
    <property type="nucleotide sequence ID" value="NZ_MBTG01000006.1"/>
</dbReference>
<reference evidence="2" key="1">
    <citation type="submission" date="2016-07" db="EMBL/GenBank/DDBJ databases">
        <authorList>
            <person name="Florea S."/>
            <person name="Webb J.S."/>
            <person name="Jaromczyk J."/>
            <person name="Schardl C.L."/>
        </authorList>
    </citation>
    <scope>NUCLEOTIDE SEQUENCE [LARGE SCALE GENOMIC DNA]</scope>
    <source>
        <strain evidence="2">CY1</strain>
    </source>
</reference>
<evidence type="ECO:0008006" key="3">
    <source>
        <dbReference type="Google" id="ProtNLM"/>
    </source>
</evidence>
<dbReference type="OrthoDB" id="198115at2"/>
<dbReference type="STRING" id="1469647.BC351_19445"/>
<dbReference type="InterPro" id="IPR027417">
    <property type="entry name" value="P-loop_NTPase"/>
</dbReference>
<name>A0A1V4HNT6_9BACL</name>
<organism evidence="1 2">
    <name type="scientific">Paenibacillus ferrarius</name>
    <dbReference type="NCBI Taxonomy" id="1469647"/>
    <lineage>
        <taxon>Bacteria</taxon>
        <taxon>Bacillati</taxon>
        <taxon>Bacillota</taxon>
        <taxon>Bacilli</taxon>
        <taxon>Bacillales</taxon>
        <taxon>Paenibacillaceae</taxon>
        <taxon>Paenibacillus</taxon>
    </lineage>
</organism>
<dbReference type="SUPFAM" id="SSF52540">
    <property type="entry name" value="P-loop containing nucleoside triphosphate hydrolases"/>
    <property type="match status" value="1"/>
</dbReference>
<dbReference type="EMBL" id="MBTG01000006">
    <property type="protein sequence ID" value="OPH59658.1"/>
    <property type="molecule type" value="Genomic_DNA"/>
</dbReference>
<accession>A0A1V4HNT6</accession>